<comment type="catalytic activity">
    <reaction evidence="6">
        <text>9-ribosyl-trans-zeatin 5'-phosphate + H2O = trans-zeatin + D-ribose 5-phosphate</text>
        <dbReference type="Rhea" id="RHEA:48564"/>
        <dbReference type="ChEBI" id="CHEBI:15377"/>
        <dbReference type="ChEBI" id="CHEBI:16522"/>
        <dbReference type="ChEBI" id="CHEBI:78346"/>
        <dbReference type="ChEBI" id="CHEBI:87947"/>
        <dbReference type="EC" id="3.2.2.n1"/>
    </reaction>
</comment>
<dbReference type="EC" id="3.2.2.n1" evidence="2"/>
<dbReference type="GO" id="GO:0005829">
    <property type="term" value="C:cytosol"/>
    <property type="evidence" value="ECO:0007669"/>
    <property type="project" value="TreeGrafter"/>
</dbReference>
<accession>A0A328DH30</accession>
<gene>
    <name evidence="7" type="ORF">DM860_015173</name>
</gene>
<sequence length="359" mass="41149">MLLTSDEQSRLVNERSMSNMLQNTMLYPAKKPKLWMLNLNRNPQKGLLDTLLNLRLLTSWRKNEFDNIDSLRIRIRLDNEAVRSTETPKQENGVNGVITMSSSSSFSYKRLPQLPPFFTISYKVSFYSVARSEENVVVLSYWCEVAGVESYRRRKFRQKIFKTFIYLRGTSRTLPYTITFVGLLGRNPKFMATAVDLGRELIRGFIPGYIATRHVYGPTYGVEHAVPSNYYKYFEINHAVEAFIILPRGVDTMEGLFTLISWAFEGLHNRPIGLLNIDGYFNTLIKFLDDVVRQNFMSLSQRKLFISSFFVDELLDKLEFAKAFLGPRGREGERDAVVAESLTIHARLSALGGAVLTVS</sequence>
<reference evidence="7 8" key="1">
    <citation type="submission" date="2018-06" db="EMBL/GenBank/DDBJ databases">
        <title>The Genome of Cuscuta australis (Dodder) Provides Insight into the Evolution of Plant Parasitism.</title>
        <authorList>
            <person name="Liu H."/>
        </authorList>
    </citation>
    <scope>NUCLEOTIDE SEQUENCE [LARGE SCALE GENOMIC DNA]</scope>
    <source>
        <strain evidence="8">cv. Yunnan</strain>
        <tissue evidence="7">Vines</tissue>
    </source>
</reference>
<dbReference type="SUPFAM" id="SSF102405">
    <property type="entry name" value="MCP/YpsA-like"/>
    <property type="match status" value="1"/>
</dbReference>
<evidence type="ECO:0000256" key="1">
    <source>
        <dbReference type="ARBA" id="ARBA00006763"/>
    </source>
</evidence>
<comment type="caution">
    <text evidence="7">The sequence shown here is derived from an EMBL/GenBank/DDBJ whole genome shotgun (WGS) entry which is preliminary data.</text>
</comment>
<keyword evidence="8" id="KW-1185">Reference proteome</keyword>
<evidence type="ECO:0000313" key="8">
    <source>
        <dbReference type="Proteomes" id="UP000249390"/>
    </source>
</evidence>
<dbReference type="Gene3D" id="3.40.50.450">
    <property type="match status" value="1"/>
</dbReference>
<dbReference type="InterPro" id="IPR031100">
    <property type="entry name" value="LOG_fam"/>
</dbReference>
<evidence type="ECO:0000256" key="4">
    <source>
        <dbReference type="ARBA" id="ARBA00024884"/>
    </source>
</evidence>
<evidence type="ECO:0000256" key="5">
    <source>
        <dbReference type="ARBA" id="ARBA00047718"/>
    </source>
</evidence>
<dbReference type="Pfam" id="PF03641">
    <property type="entry name" value="Lysine_decarbox"/>
    <property type="match status" value="1"/>
</dbReference>
<keyword evidence="3" id="KW-0203">Cytokinin biosynthesis</keyword>
<dbReference type="PANTHER" id="PTHR31223:SF70">
    <property type="entry name" value="LOG FAMILY PROTEIN YJL055W"/>
    <property type="match status" value="1"/>
</dbReference>
<dbReference type="EMBL" id="NQVE01000159">
    <property type="protein sequence ID" value="RAL43283.1"/>
    <property type="molecule type" value="Genomic_DNA"/>
</dbReference>
<name>A0A328DH30_9ASTE</name>
<evidence type="ECO:0000256" key="6">
    <source>
        <dbReference type="ARBA" id="ARBA00049153"/>
    </source>
</evidence>
<evidence type="ECO:0000256" key="3">
    <source>
        <dbReference type="ARBA" id="ARBA00022712"/>
    </source>
</evidence>
<evidence type="ECO:0000313" key="7">
    <source>
        <dbReference type="EMBL" id="RAL43283.1"/>
    </source>
</evidence>
<protein>
    <recommendedName>
        <fullName evidence="2">cytokinin riboside 5'-monophosphate phosphoribohydrolase</fullName>
        <ecNumber evidence="2">3.2.2.n1</ecNumber>
    </recommendedName>
</protein>
<comment type="catalytic activity">
    <reaction evidence="5">
        <text>N(6)-(dimethylallyl)adenosine 5'-phosphate + H2O = N(6)-dimethylallyladenine + D-ribose 5-phosphate</text>
        <dbReference type="Rhea" id="RHEA:48560"/>
        <dbReference type="ChEBI" id="CHEBI:15377"/>
        <dbReference type="ChEBI" id="CHEBI:17660"/>
        <dbReference type="ChEBI" id="CHEBI:57526"/>
        <dbReference type="ChEBI" id="CHEBI:78346"/>
        <dbReference type="EC" id="3.2.2.n1"/>
    </reaction>
</comment>
<proteinExistence type="inferred from homology"/>
<dbReference type="AlphaFoldDB" id="A0A328DH30"/>
<organism evidence="7 8">
    <name type="scientific">Cuscuta australis</name>
    <dbReference type="NCBI Taxonomy" id="267555"/>
    <lineage>
        <taxon>Eukaryota</taxon>
        <taxon>Viridiplantae</taxon>
        <taxon>Streptophyta</taxon>
        <taxon>Embryophyta</taxon>
        <taxon>Tracheophyta</taxon>
        <taxon>Spermatophyta</taxon>
        <taxon>Magnoliopsida</taxon>
        <taxon>eudicotyledons</taxon>
        <taxon>Gunneridae</taxon>
        <taxon>Pentapetalae</taxon>
        <taxon>asterids</taxon>
        <taxon>lamiids</taxon>
        <taxon>Solanales</taxon>
        <taxon>Convolvulaceae</taxon>
        <taxon>Cuscuteae</taxon>
        <taxon>Cuscuta</taxon>
        <taxon>Cuscuta subgen. Grammica</taxon>
        <taxon>Cuscuta sect. Cleistogrammica</taxon>
    </lineage>
</organism>
<dbReference type="Proteomes" id="UP000249390">
    <property type="component" value="Unassembled WGS sequence"/>
</dbReference>
<comment type="function">
    <text evidence="4">Cytokinin-activating enzyme working in the direct activation pathway. Phosphoribohydrolase that converts inactive cytokinin nucleotides to the biologically active free-base forms.</text>
</comment>
<dbReference type="GO" id="GO:0016799">
    <property type="term" value="F:hydrolase activity, hydrolyzing N-glycosyl compounds"/>
    <property type="evidence" value="ECO:0007669"/>
    <property type="project" value="TreeGrafter"/>
</dbReference>
<evidence type="ECO:0000256" key="2">
    <source>
        <dbReference type="ARBA" id="ARBA00012205"/>
    </source>
</evidence>
<dbReference type="PANTHER" id="PTHR31223">
    <property type="entry name" value="LOG FAMILY PROTEIN YJL055W"/>
    <property type="match status" value="1"/>
</dbReference>
<dbReference type="GO" id="GO:0009691">
    <property type="term" value="P:cytokinin biosynthetic process"/>
    <property type="evidence" value="ECO:0007669"/>
    <property type="project" value="UniProtKB-KW"/>
</dbReference>
<comment type="similarity">
    <text evidence="1">Belongs to the LOG family.</text>
</comment>